<gene>
    <name evidence="2" type="ORF">SHM7688_00220</name>
</gene>
<dbReference type="InterPro" id="IPR029045">
    <property type="entry name" value="ClpP/crotonase-like_dom_sf"/>
</dbReference>
<name>A0A0P1EKT2_9RHOB</name>
<organism evidence="2 3">
    <name type="scientific">Shimia marina</name>
    <dbReference type="NCBI Taxonomy" id="321267"/>
    <lineage>
        <taxon>Bacteria</taxon>
        <taxon>Pseudomonadati</taxon>
        <taxon>Pseudomonadota</taxon>
        <taxon>Alphaproteobacteria</taxon>
        <taxon>Rhodobacterales</taxon>
        <taxon>Roseobacteraceae</taxon>
    </lineage>
</organism>
<protein>
    <recommendedName>
        <fullName evidence="1">Tail specific protease domain-containing protein</fullName>
    </recommendedName>
</protein>
<dbReference type="SUPFAM" id="SSF52096">
    <property type="entry name" value="ClpP/crotonase"/>
    <property type="match status" value="1"/>
</dbReference>
<dbReference type="GO" id="GO:0004175">
    <property type="term" value="F:endopeptidase activity"/>
    <property type="evidence" value="ECO:0007669"/>
    <property type="project" value="TreeGrafter"/>
</dbReference>
<dbReference type="OrthoDB" id="3275712at2"/>
<proteinExistence type="predicted"/>
<dbReference type="EMBL" id="CYPW01000002">
    <property type="protein sequence ID" value="CUH50791.1"/>
    <property type="molecule type" value="Genomic_DNA"/>
</dbReference>
<dbReference type="Gene3D" id="2.30.42.10">
    <property type="match status" value="1"/>
</dbReference>
<dbReference type="PANTHER" id="PTHR32060:SF22">
    <property type="entry name" value="CARBOXYL-TERMINAL-PROCESSING PEPTIDASE 3, CHLOROPLASTIC"/>
    <property type="match status" value="1"/>
</dbReference>
<feature type="domain" description="Tail specific protease" evidence="1">
    <location>
        <begin position="299"/>
        <end position="461"/>
    </location>
</feature>
<dbReference type="AlphaFoldDB" id="A0A0P1EKT2"/>
<evidence type="ECO:0000313" key="3">
    <source>
        <dbReference type="Proteomes" id="UP000054823"/>
    </source>
</evidence>
<sequence>MPNTPNSPSYALFALRNQTVEISSGDLSAIALQLRDVLRDYYVHLPQKTASMAINPLRELELLADDAAAYPSTAAYLQRLARIFLKLRDRHTSIRLPAPWNAMIAYLPFVAESCYEAGRRKLIVTKLVEAPDDPHFTVGVELTHWNGTPIQRFVETLSWQTNGSNPWARIALALRALTLRPLAFAPPPDEDWVTLTYVDATGAQRQATFLWQVTFKPDATAGAGTRESGNVPLLGLDEGTEVVNQTLKSLFCDPGQNRLRGLGLTVTGSGMRFDELQGATGAAPGVRSSVMTLPDGKSFGLLRIFSFGARNIRGFVEEIAALLMQMPQTGLIVDVRANPGGTIPAGEALLRLLTPNPVDFSRNAFLATPATRRLSSGAAFFQRWQRSLDMVLETGATFSQGFPLVEDSHWQGLEGTYKGPVVLITDALSYSTTDYFAAGFEDNKIGKIIGLDPTTGAGGANVWNLGQISRFSQEGGAAPLPPMPAGIEANIAVRRALRVGPNHGLPLEGLGASPDILHHTTRRDVVAGNQDLLLRAADVLQGAI</sequence>
<dbReference type="Pfam" id="PF03572">
    <property type="entry name" value="Peptidase_S41"/>
    <property type="match status" value="1"/>
</dbReference>
<dbReference type="RefSeq" id="WP_058238184.1">
    <property type="nucleotide sequence ID" value="NZ_CYPW01000002.1"/>
</dbReference>
<dbReference type="InterPro" id="IPR036034">
    <property type="entry name" value="PDZ_sf"/>
</dbReference>
<accession>A0A0P1EKT2</accession>
<reference evidence="2 3" key="1">
    <citation type="submission" date="2015-09" db="EMBL/GenBank/DDBJ databases">
        <authorList>
            <consortium name="Swine Surveillance"/>
        </authorList>
    </citation>
    <scope>NUCLEOTIDE SEQUENCE [LARGE SCALE GENOMIC DNA]</scope>
    <source>
        <strain evidence="2 3">CECT 7688</strain>
    </source>
</reference>
<dbReference type="Proteomes" id="UP000054823">
    <property type="component" value="Unassembled WGS sequence"/>
</dbReference>
<dbReference type="GO" id="GO:0008236">
    <property type="term" value="F:serine-type peptidase activity"/>
    <property type="evidence" value="ECO:0007669"/>
    <property type="project" value="InterPro"/>
</dbReference>
<dbReference type="InterPro" id="IPR005151">
    <property type="entry name" value="Tail-specific_protease"/>
</dbReference>
<keyword evidence="3" id="KW-1185">Reference proteome</keyword>
<dbReference type="GO" id="GO:0006508">
    <property type="term" value="P:proteolysis"/>
    <property type="evidence" value="ECO:0007669"/>
    <property type="project" value="InterPro"/>
</dbReference>
<evidence type="ECO:0000313" key="2">
    <source>
        <dbReference type="EMBL" id="CUH50791.1"/>
    </source>
</evidence>
<evidence type="ECO:0000259" key="1">
    <source>
        <dbReference type="Pfam" id="PF03572"/>
    </source>
</evidence>
<dbReference type="Gene3D" id="3.90.226.10">
    <property type="entry name" value="2-enoyl-CoA Hydratase, Chain A, domain 1"/>
    <property type="match status" value="1"/>
</dbReference>
<dbReference type="PANTHER" id="PTHR32060">
    <property type="entry name" value="TAIL-SPECIFIC PROTEASE"/>
    <property type="match status" value="1"/>
</dbReference>
<dbReference type="STRING" id="321267.SHM7688_00220"/>